<dbReference type="Gene3D" id="3.40.50.1000">
    <property type="entry name" value="HAD superfamily/HAD-like"/>
    <property type="match status" value="1"/>
</dbReference>
<accession>A0A1G2RYZ4</accession>
<dbReference type="Pfam" id="PF00702">
    <property type="entry name" value="Hydrolase"/>
    <property type="match status" value="1"/>
</dbReference>
<dbReference type="SFLD" id="SFLDS00003">
    <property type="entry name" value="Haloacid_Dehalogenase"/>
    <property type="match status" value="1"/>
</dbReference>
<dbReference type="Proteomes" id="UP000177853">
    <property type="component" value="Unassembled WGS sequence"/>
</dbReference>
<dbReference type="PANTHER" id="PTHR43611:SF3">
    <property type="entry name" value="FLAVIN MONONUCLEOTIDE HYDROLASE 1, CHLOROPLATIC"/>
    <property type="match status" value="1"/>
</dbReference>
<dbReference type="AlphaFoldDB" id="A0A1G2RYZ4"/>
<dbReference type="InterPro" id="IPR036412">
    <property type="entry name" value="HAD-like_sf"/>
</dbReference>
<organism evidence="1 2">
    <name type="scientific">Candidatus Wildermuthbacteria bacterium RIFCSPLOWO2_12_FULL_40_9</name>
    <dbReference type="NCBI Taxonomy" id="1802467"/>
    <lineage>
        <taxon>Bacteria</taxon>
        <taxon>Candidatus Wildermuthiibacteriota</taxon>
    </lineage>
</organism>
<dbReference type="SFLD" id="SFLDG01129">
    <property type="entry name" value="C1.5:_HAD__Beta-PGM__Phosphata"/>
    <property type="match status" value="1"/>
</dbReference>
<protein>
    <recommendedName>
        <fullName evidence="3">FCP1 homology domain-containing protein</fullName>
    </recommendedName>
</protein>
<dbReference type="PANTHER" id="PTHR43611">
    <property type="entry name" value="ALPHA-D-GLUCOSE 1-PHOSPHATE PHOSPHATASE"/>
    <property type="match status" value="1"/>
</dbReference>
<name>A0A1G2RYZ4_9BACT</name>
<evidence type="ECO:0008006" key="3">
    <source>
        <dbReference type="Google" id="ProtNLM"/>
    </source>
</evidence>
<dbReference type="SUPFAM" id="SSF56784">
    <property type="entry name" value="HAD-like"/>
    <property type="match status" value="1"/>
</dbReference>
<comment type="caution">
    <text evidence="1">The sequence shown here is derived from an EMBL/GenBank/DDBJ whole genome shotgun (WGS) entry which is preliminary data.</text>
</comment>
<evidence type="ECO:0000313" key="2">
    <source>
        <dbReference type="Proteomes" id="UP000177853"/>
    </source>
</evidence>
<dbReference type="InterPro" id="IPR023214">
    <property type="entry name" value="HAD_sf"/>
</dbReference>
<proteinExistence type="predicted"/>
<evidence type="ECO:0000313" key="1">
    <source>
        <dbReference type="EMBL" id="OHA77271.1"/>
    </source>
</evidence>
<reference evidence="1 2" key="1">
    <citation type="journal article" date="2016" name="Nat. Commun.">
        <title>Thousands of microbial genomes shed light on interconnected biogeochemical processes in an aquifer system.</title>
        <authorList>
            <person name="Anantharaman K."/>
            <person name="Brown C.T."/>
            <person name="Hug L.A."/>
            <person name="Sharon I."/>
            <person name="Castelle C.J."/>
            <person name="Probst A.J."/>
            <person name="Thomas B.C."/>
            <person name="Singh A."/>
            <person name="Wilkins M.J."/>
            <person name="Karaoz U."/>
            <person name="Brodie E.L."/>
            <person name="Williams K.H."/>
            <person name="Hubbard S.S."/>
            <person name="Banfield J.F."/>
        </authorList>
    </citation>
    <scope>NUCLEOTIDE SEQUENCE [LARGE SCALE GENOMIC DNA]</scope>
</reference>
<dbReference type="EMBL" id="MHUM01000003">
    <property type="protein sequence ID" value="OHA77271.1"/>
    <property type="molecule type" value="Genomic_DNA"/>
</dbReference>
<gene>
    <name evidence="1" type="ORF">A3H01_00585</name>
</gene>
<sequence length="207" mass="23978">MNRNIVLKLIVFDLGGTVFSKGKQAFIDLLTEQLNTNREKVVSVIDGPHALVYRRNEMSASDYWQIVRKELNVPEKLGNLEKLWFNQYAPIPGMPNLVAELRKHYKVAYLSNNTPERVSFLQQKYRFLDWFDNGVFSYEVGTVKSDGGLYKILMKKFEAITPQEILIIDDREQNLTEPHNAGFQTVLFQNPEQLINELQKRGVITVK</sequence>